<dbReference type="Pfam" id="PF16845">
    <property type="entry name" value="SQAPI"/>
    <property type="match status" value="3"/>
</dbReference>
<dbReference type="AlphaFoldDB" id="A0A9Q0F3F2"/>
<accession>A0A9Q0F3F2</accession>
<dbReference type="EMBL" id="JAKUCV010007483">
    <property type="protein sequence ID" value="KAJ4823310.1"/>
    <property type="molecule type" value="Genomic_DNA"/>
</dbReference>
<organism evidence="5 6">
    <name type="scientific">Turnera subulata</name>
    <dbReference type="NCBI Taxonomy" id="218843"/>
    <lineage>
        <taxon>Eukaryota</taxon>
        <taxon>Viridiplantae</taxon>
        <taxon>Streptophyta</taxon>
        <taxon>Embryophyta</taxon>
        <taxon>Tracheophyta</taxon>
        <taxon>Spermatophyta</taxon>
        <taxon>Magnoliopsida</taxon>
        <taxon>eudicotyledons</taxon>
        <taxon>Gunneridae</taxon>
        <taxon>Pentapetalae</taxon>
        <taxon>rosids</taxon>
        <taxon>fabids</taxon>
        <taxon>Malpighiales</taxon>
        <taxon>Passifloraceae</taxon>
        <taxon>Turnera</taxon>
    </lineage>
</organism>
<comment type="similarity">
    <text evidence="3">Belongs to the cystatin family. Phytocystatin subfamily.</text>
</comment>
<dbReference type="InterPro" id="IPR000010">
    <property type="entry name" value="Cystatin_dom"/>
</dbReference>
<dbReference type="InterPro" id="IPR027214">
    <property type="entry name" value="Cystatin"/>
</dbReference>
<keyword evidence="2 3" id="KW-0789">Thiol protease inhibitor</keyword>
<evidence type="ECO:0000313" key="6">
    <source>
        <dbReference type="Proteomes" id="UP001141552"/>
    </source>
</evidence>
<dbReference type="GO" id="GO:0004869">
    <property type="term" value="F:cysteine-type endopeptidase inhibitor activity"/>
    <property type="evidence" value="ECO:0007669"/>
    <property type="project" value="UniProtKB-KW"/>
</dbReference>
<dbReference type="PROSITE" id="PS00287">
    <property type="entry name" value="CYSTATIN"/>
    <property type="match status" value="3"/>
</dbReference>
<evidence type="ECO:0000256" key="1">
    <source>
        <dbReference type="ARBA" id="ARBA00022690"/>
    </source>
</evidence>
<keyword evidence="6" id="KW-1185">Reference proteome</keyword>
<keyword evidence="1 3" id="KW-0646">Protease inhibitor</keyword>
<reference evidence="5" key="2">
    <citation type="journal article" date="2023" name="Plants (Basel)">
        <title>Annotation of the Turnera subulata (Passifloraceae) Draft Genome Reveals the S-Locus Evolved after the Divergence of Turneroideae from Passifloroideae in a Stepwise Manner.</title>
        <authorList>
            <person name="Henning P.M."/>
            <person name="Roalson E.H."/>
            <person name="Mir W."/>
            <person name="McCubbin A.G."/>
            <person name="Shore J.S."/>
        </authorList>
    </citation>
    <scope>NUCLEOTIDE SEQUENCE</scope>
    <source>
        <strain evidence="5">F60SS</strain>
    </source>
</reference>
<evidence type="ECO:0000313" key="5">
    <source>
        <dbReference type="EMBL" id="KAJ4823310.1"/>
    </source>
</evidence>
<dbReference type="PANTHER" id="PTHR11413:SF116">
    <property type="entry name" value="MULTICYSTATIN"/>
    <property type="match status" value="1"/>
</dbReference>
<dbReference type="SUPFAM" id="SSF54403">
    <property type="entry name" value="Cystatin/monellin"/>
    <property type="match status" value="4"/>
</dbReference>
<dbReference type="SMART" id="SM00043">
    <property type="entry name" value="CY"/>
    <property type="match status" value="3"/>
</dbReference>
<feature type="domain" description="Cystatin" evidence="4">
    <location>
        <begin position="99"/>
        <end position="196"/>
    </location>
</feature>
<proteinExistence type="inferred from homology"/>
<name>A0A9Q0F3F2_9ROSI</name>
<sequence>MASNGVADTVVGGIETISPPFPAEIEDLARFAVETQKEYPNLVLKEVIKAGKQVVSGIKYYITLEADDGNHYETQIWVQEWLHKKEVLVFKRLLLGAYGSLGAPEDIPDAATNLEVIELARFAVNEHNKQEKTNLEFKGVVKASEQVVAGYLYRIVLKAAKPGDVCRFYEAKVLLPAGVHVKVLLDFKPLLQTAKQLGAISGQAVDIPLAPFNEEIIHLAQFAVDQHNKKEHTTLVYKRVVKATMREQIPGSLNHIYHIILEAAESALLGAHTRFYAADVLTMFLPPGLGDGRVLLDFVPLLKGQTKKTLAGGFVDIPDASTNKDIIALAVFAVDEYNKEQGKHLEFKKVLSAKSQVVAGVNYVINLVAGEDGQDSEYKAAVWVKEWENFKKLTSFDRIGPLTTGAN</sequence>
<dbReference type="InterPro" id="IPR046350">
    <property type="entry name" value="Cystatin_sf"/>
</dbReference>
<dbReference type="Proteomes" id="UP001141552">
    <property type="component" value="Unassembled WGS sequence"/>
</dbReference>
<evidence type="ECO:0000256" key="2">
    <source>
        <dbReference type="ARBA" id="ARBA00022704"/>
    </source>
</evidence>
<evidence type="ECO:0000256" key="3">
    <source>
        <dbReference type="RuleBase" id="RU362130"/>
    </source>
</evidence>
<comment type="caution">
    <text evidence="5">The sequence shown here is derived from an EMBL/GenBank/DDBJ whole genome shotgun (WGS) entry which is preliminary data.</text>
</comment>
<reference evidence="5" key="1">
    <citation type="submission" date="2022-02" db="EMBL/GenBank/DDBJ databases">
        <authorList>
            <person name="Henning P.M."/>
            <person name="McCubbin A.G."/>
            <person name="Shore J.S."/>
        </authorList>
    </citation>
    <scope>NUCLEOTIDE SEQUENCE</scope>
    <source>
        <strain evidence="5">F60SS</strain>
        <tissue evidence="5">Leaves</tissue>
    </source>
</reference>
<feature type="domain" description="Cystatin" evidence="4">
    <location>
        <begin position="309"/>
        <end position="399"/>
    </location>
</feature>
<gene>
    <name evidence="5" type="ORF">Tsubulata_026616</name>
</gene>
<dbReference type="PANTHER" id="PTHR11413">
    <property type="entry name" value="CYSTATIN FAMILY MEMBER"/>
    <property type="match status" value="1"/>
</dbReference>
<dbReference type="OrthoDB" id="1908104at2759"/>
<dbReference type="CDD" id="cd00042">
    <property type="entry name" value="CY"/>
    <property type="match status" value="3"/>
</dbReference>
<protein>
    <recommendedName>
        <fullName evidence="3">Cysteine proteinase inhibitor</fullName>
    </recommendedName>
</protein>
<feature type="domain" description="Cystatin" evidence="4">
    <location>
        <begin position="9"/>
        <end position="93"/>
    </location>
</feature>
<evidence type="ECO:0000259" key="4">
    <source>
        <dbReference type="SMART" id="SM00043"/>
    </source>
</evidence>
<dbReference type="InterPro" id="IPR018073">
    <property type="entry name" value="Prot_inh_cystat_CS"/>
</dbReference>
<dbReference type="Gene3D" id="3.10.450.10">
    <property type="match status" value="4"/>
</dbReference>